<dbReference type="EMBL" id="NMQE01000534">
    <property type="protein sequence ID" value="PMB20177.1"/>
    <property type="molecule type" value="Genomic_DNA"/>
</dbReference>
<name>A0A2N6LBU8_9CYAN</name>
<evidence type="ECO:0000313" key="2">
    <source>
        <dbReference type="Proteomes" id="UP000235081"/>
    </source>
</evidence>
<comment type="caution">
    <text evidence="1">The sequence shown here is derived from an EMBL/GenBank/DDBJ whole genome shotgun (WGS) entry which is preliminary data.</text>
</comment>
<gene>
    <name evidence="1" type="ORF">CEN46_17015</name>
</gene>
<dbReference type="Proteomes" id="UP000235081">
    <property type="component" value="Unassembled WGS sequence"/>
</dbReference>
<protein>
    <submittedName>
        <fullName evidence="1">Uncharacterized protein</fullName>
    </submittedName>
</protein>
<accession>A0A2N6LBU8</accession>
<sequence length="71" mass="8208">MKKECDRSIDRIQTRKAIPNPESKIQKGITWLQSSTFLETIEGLLQKLQLPQKGSRVKGFFFFPPFARSPL</sequence>
<evidence type="ECO:0000313" key="1">
    <source>
        <dbReference type="EMBL" id="PMB20177.1"/>
    </source>
</evidence>
<reference evidence="1 2" key="1">
    <citation type="submission" date="2017-07" db="EMBL/GenBank/DDBJ databases">
        <title>Genomes of Fischerella (Mastigocladus) sp. strains.</title>
        <authorList>
            <person name="Miller S.R."/>
        </authorList>
    </citation>
    <scope>NUCLEOTIDE SEQUENCE [LARGE SCALE GENOMIC DNA]</scope>
    <source>
        <strain evidence="1 2">CCMEE 5318</strain>
    </source>
</reference>
<organism evidence="1 2">
    <name type="scientific">Fischerella thermalis CCMEE 5318</name>
    <dbReference type="NCBI Taxonomy" id="2019666"/>
    <lineage>
        <taxon>Bacteria</taxon>
        <taxon>Bacillati</taxon>
        <taxon>Cyanobacteriota</taxon>
        <taxon>Cyanophyceae</taxon>
        <taxon>Nostocales</taxon>
        <taxon>Hapalosiphonaceae</taxon>
        <taxon>Fischerella</taxon>
    </lineage>
</organism>
<dbReference type="AlphaFoldDB" id="A0A2N6LBU8"/>
<proteinExistence type="predicted"/>